<keyword evidence="1" id="KW-0812">Transmembrane</keyword>
<keyword evidence="3" id="KW-1185">Reference proteome</keyword>
<feature type="transmembrane region" description="Helical" evidence="1">
    <location>
        <begin position="14"/>
        <end position="34"/>
    </location>
</feature>
<reference evidence="2" key="1">
    <citation type="journal article" date="2023" name="Mol. Phylogenet. Evol.">
        <title>Genome-scale phylogeny and comparative genomics of the fungal order Sordariales.</title>
        <authorList>
            <person name="Hensen N."/>
            <person name="Bonometti L."/>
            <person name="Westerberg I."/>
            <person name="Brannstrom I.O."/>
            <person name="Guillou S."/>
            <person name="Cros-Aarteil S."/>
            <person name="Calhoun S."/>
            <person name="Haridas S."/>
            <person name="Kuo A."/>
            <person name="Mondo S."/>
            <person name="Pangilinan J."/>
            <person name="Riley R."/>
            <person name="LaButti K."/>
            <person name="Andreopoulos B."/>
            <person name="Lipzen A."/>
            <person name="Chen C."/>
            <person name="Yan M."/>
            <person name="Daum C."/>
            <person name="Ng V."/>
            <person name="Clum A."/>
            <person name="Steindorff A."/>
            <person name="Ohm R.A."/>
            <person name="Martin F."/>
            <person name="Silar P."/>
            <person name="Natvig D.O."/>
            <person name="Lalanne C."/>
            <person name="Gautier V."/>
            <person name="Ament-Velasquez S.L."/>
            <person name="Kruys A."/>
            <person name="Hutchinson M.I."/>
            <person name="Powell A.J."/>
            <person name="Barry K."/>
            <person name="Miller A.N."/>
            <person name="Grigoriev I.V."/>
            <person name="Debuchy R."/>
            <person name="Gladieux P."/>
            <person name="Hiltunen Thoren M."/>
            <person name="Johannesson H."/>
        </authorList>
    </citation>
    <scope>NUCLEOTIDE SEQUENCE</scope>
    <source>
        <strain evidence="2">CBS 892.96</strain>
    </source>
</reference>
<gene>
    <name evidence="2" type="ORF">QBC36DRAFT_57560</name>
</gene>
<accession>A0AAN6W119</accession>
<dbReference type="EMBL" id="MU866343">
    <property type="protein sequence ID" value="KAK4173459.1"/>
    <property type="molecule type" value="Genomic_DNA"/>
</dbReference>
<dbReference type="Proteomes" id="UP001302321">
    <property type="component" value="Unassembled WGS sequence"/>
</dbReference>
<reference evidence="2" key="2">
    <citation type="submission" date="2023-05" db="EMBL/GenBank/DDBJ databases">
        <authorList>
            <consortium name="Lawrence Berkeley National Laboratory"/>
            <person name="Steindorff A."/>
            <person name="Hensen N."/>
            <person name="Bonometti L."/>
            <person name="Westerberg I."/>
            <person name="Brannstrom I.O."/>
            <person name="Guillou S."/>
            <person name="Cros-Aarteil S."/>
            <person name="Calhoun S."/>
            <person name="Haridas S."/>
            <person name="Kuo A."/>
            <person name="Mondo S."/>
            <person name="Pangilinan J."/>
            <person name="Riley R."/>
            <person name="Labutti K."/>
            <person name="Andreopoulos B."/>
            <person name="Lipzen A."/>
            <person name="Chen C."/>
            <person name="Yanf M."/>
            <person name="Daum C."/>
            <person name="Ng V."/>
            <person name="Clum A."/>
            <person name="Ohm R."/>
            <person name="Martin F."/>
            <person name="Silar P."/>
            <person name="Natvig D."/>
            <person name="Lalanne C."/>
            <person name="Gautier V."/>
            <person name="Ament-Velasquez S.L."/>
            <person name="Kruys A."/>
            <person name="Hutchinson M.I."/>
            <person name="Powell A.J."/>
            <person name="Barry K."/>
            <person name="Miller A.N."/>
            <person name="Grigoriev I.V."/>
            <person name="Debuchy R."/>
            <person name="Gladieux P."/>
            <person name="Thoren M.H."/>
            <person name="Johannesson H."/>
        </authorList>
    </citation>
    <scope>NUCLEOTIDE SEQUENCE</scope>
    <source>
        <strain evidence="2">CBS 892.96</strain>
    </source>
</reference>
<evidence type="ECO:0000313" key="3">
    <source>
        <dbReference type="Proteomes" id="UP001302321"/>
    </source>
</evidence>
<evidence type="ECO:0000313" key="2">
    <source>
        <dbReference type="EMBL" id="KAK4173459.1"/>
    </source>
</evidence>
<protein>
    <submittedName>
        <fullName evidence="2">Uncharacterized protein</fullName>
    </submittedName>
</protein>
<evidence type="ECO:0000256" key="1">
    <source>
        <dbReference type="SAM" id="Phobius"/>
    </source>
</evidence>
<name>A0AAN6W119_9PEZI</name>
<dbReference type="AlphaFoldDB" id="A0AAN6W119"/>
<proteinExistence type="predicted"/>
<comment type="caution">
    <text evidence="2">The sequence shown here is derived from an EMBL/GenBank/DDBJ whole genome shotgun (WGS) entry which is preliminary data.</text>
</comment>
<feature type="transmembrane region" description="Helical" evidence="1">
    <location>
        <begin position="46"/>
        <end position="63"/>
    </location>
</feature>
<sequence length="93" mass="10206">MQKPSSTNNQTQDLASLVSLYTGMHTIQVFQGWLFQISRERVNRTAGHTFVIGWSLGPCFLAMPSPLPLASADYCCLALLSLFASVCVCEHVV</sequence>
<keyword evidence="1" id="KW-1133">Transmembrane helix</keyword>
<organism evidence="2 3">
    <name type="scientific">Triangularia setosa</name>
    <dbReference type="NCBI Taxonomy" id="2587417"/>
    <lineage>
        <taxon>Eukaryota</taxon>
        <taxon>Fungi</taxon>
        <taxon>Dikarya</taxon>
        <taxon>Ascomycota</taxon>
        <taxon>Pezizomycotina</taxon>
        <taxon>Sordariomycetes</taxon>
        <taxon>Sordariomycetidae</taxon>
        <taxon>Sordariales</taxon>
        <taxon>Podosporaceae</taxon>
        <taxon>Triangularia</taxon>
    </lineage>
</organism>
<keyword evidence="1" id="KW-0472">Membrane</keyword>